<protein>
    <submittedName>
        <fullName evidence="2">Uncharacterized protein</fullName>
    </submittedName>
</protein>
<dbReference type="KEGG" id="rain:Rai3103_07765"/>
<dbReference type="Proteomes" id="UP000386847">
    <property type="component" value="Chromosome"/>
</dbReference>
<reference evidence="2 3" key="1">
    <citation type="submission" date="2019-10" db="EMBL/GenBank/DDBJ databases">
        <title>Genomic analysis of Raineyella sp. CBA3103.</title>
        <authorList>
            <person name="Roh S.W."/>
        </authorList>
    </citation>
    <scope>NUCLEOTIDE SEQUENCE [LARGE SCALE GENOMIC DNA]</scope>
    <source>
        <strain evidence="2 3">CBA3103</strain>
    </source>
</reference>
<dbReference type="EMBL" id="CP045725">
    <property type="protein sequence ID" value="QGF23579.1"/>
    <property type="molecule type" value="Genomic_DNA"/>
</dbReference>
<keyword evidence="1" id="KW-0732">Signal</keyword>
<feature type="chain" id="PRO_5024321607" evidence="1">
    <location>
        <begin position="29"/>
        <end position="189"/>
    </location>
</feature>
<evidence type="ECO:0000256" key="1">
    <source>
        <dbReference type="SAM" id="SignalP"/>
    </source>
</evidence>
<dbReference type="AlphaFoldDB" id="A0A5Q2F9U8"/>
<sequence length="189" mass="18695">MRTSMFRLALVAAASALALTATVGQAQASNIAPHGAARGVTRVTLDTGTVGAVVGLGLTPAAVAPGVLGGSPLQAAFPIVGNMKGGIVKHTGGLSLTKGGTVLTLTNYSINENTGRLTAEAAVNGTEVGRIPLFHLDNVHTNVAGCAVTADLDLSPEASAAVHDVFGLDIAPQALAGAHFGNACVAPRT</sequence>
<keyword evidence="3" id="KW-1185">Reference proteome</keyword>
<proteinExistence type="predicted"/>
<dbReference type="RefSeq" id="WP_153572110.1">
    <property type="nucleotide sequence ID" value="NZ_CP045725.1"/>
</dbReference>
<organism evidence="2 3">
    <name type="scientific">Raineyella fluvialis</name>
    <dbReference type="NCBI Taxonomy" id="2662261"/>
    <lineage>
        <taxon>Bacteria</taxon>
        <taxon>Bacillati</taxon>
        <taxon>Actinomycetota</taxon>
        <taxon>Actinomycetes</taxon>
        <taxon>Propionibacteriales</taxon>
        <taxon>Propionibacteriaceae</taxon>
        <taxon>Raineyella</taxon>
    </lineage>
</organism>
<feature type="signal peptide" evidence="1">
    <location>
        <begin position="1"/>
        <end position="28"/>
    </location>
</feature>
<name>A0A5Q2F9U8_9ACTN</name>
<accession>A0A5Q2F9U8</accession>
<evidence type="ECO:0000313" key="3">
    <source>
        <dbReference type="Proteomes" id="UP000386847"/>
    </source>
</evidence>
<evidence type="ECO:0000313" key="2">
    <source>
        <dbReference type="EMBL" id="QGF23579.1"/>
    </source>
</evidence>
<gene>
    <name evidence="2" type="ORF">Rai3103_07765</name>
</gene>